<evidence type="ECO:0000313" key="1">
    <source>
        <dbReference type="EMBL" id="KAJ8894590.1"/>
    </source>
</evidence>
<reference evidence="1 2" key="1">
    <citation type="submission" date="2023-02" db="EMBL/GenBank/DDBJ databases">
        <title>LHISI_Scaffold_Assembly.</title>
        <authorList>
            <person name="Stuart O.P."/>
            <person name="Cleave R."/>
            <person name="Magrath M.J.L."/>
            <person name="Mikheyev A.S."/>
        </authorList>
    </citation>
    <scope>NUCLEOTIDE SEQUENCE [LARGE SCALE GENOMIC DNA]</scope>
    <source>
        <strain evidence="1">Daus_M_001</strain>
        <tissue evidence="1">Leg muscle</tissue>
    </source>
</reference>
<proteinExistence type="predicted"/>
<accession>A0ABQ9ID36</accession>
<comment type="caution">
    <text evidence="1">The sequence shown here is derived from an EMBL/GenBank/DDBJ whole genome shotgun (WGS) entry which is preliminary data.</text>
</comment>
<organism evidence="1 2">
    <name type="scientific">Dryococelus australis</name>
    <dbReference type="NCBI Taxonomy" id="614101"/>
    <lineage>
        <taxon>Eukaryota</taxon>
        <taxon>Metazoa</taxon>
        <taxon>Ecdysozoa</taxon>
        <taxon>Arthropoda</taxon>
        <taxon>Hexapoda</taxon>
        <taxon>Insecta</taxon>
        <taxon>Pterygota</taxon>
        <taxon>Neoptera</taxon>
        <taxon>Polyneoptera</taxon>
        <taxon>Phasmatodea</taxon>
        <taxon>Verophasmatodea</taxon>
        <taxon>Anareolatae</taxon>
        <taxon>Phasmatidae</taxon>
        <taxon>Eurycanthinae</taxon>
        <taxon>Dryococelus</taxon>
    </lineage>
</organism>
<gene>
    <name evidence="1" type="ORF">PR048_007254</name>
</gene>
<name>A0ABQ9ID36_9NEOP</name>
<evidence type="ECO:0000313" key="2">
    <source>
        <dbReference type="Proteomes" id="UP001159363"/>
    </source>
</evidence>
<dbReference type="EMBL" id="JARBHB010000002">
    <property type="protein sequence ID" value="KAJ8894590.1"/>
    <property type="molecule type" value="Genomic_DNA"/>
</dbReference>
<sequence length="87" mass="10143">MQIENTSFSLKTVCLLNAARPGLHWLAYVEKGNPADYYDSFGDLRPPPELREYLDNCNVTYNYKTEHLPNMWNFGHLCLHFLVGSYK</sequence>
<keyword evidence="2" id="KW-1185">Reference proteome</keyword>
<dbReference type="Proteomes" id="UP001159363">
    <property type="component" value="Chromosome 2"/>
</dbReference>
<protein>
    <submittedName>
        <fullName evidence="1">Uncharacterized protein</fullName>
    </submittedName>
</protein>